<name>A0ABT8DTT2_9BURK</name>
<dbReference type="EMBL" id="JAUHHC010000004">
    <property type="protein sequence ID" value="MDN3921700.1"/>
    <property type="molecule type" value="Genomic_DNA"/>
</dbReference>
<sequence length="348" mass="37347">MQRERRIAGLLLGLLALASAGPVAAERPSDCEQLAAEARSLPDSAWAASREPLAPWLRIDTRPAGPPPSALQGELAQDRELRAALYALDSGVVGVDRLAGSDVYRVSTIQGTANCQSSVFVEARPGRPWRKIAEPGAEVPCGSHSGFGRVFARPAFVVKAIDRITLGERYTVVPWTGRGWAPACTLALSFRRALSVAGQFCRDEASSLCKAGRAMATEIAAAYETDRHGGAPLEPLSFASPGQPSAEVLAALDRADPRSPPDFPIFGLDPRQRDVFRTNYANVELRHLALWLDGRWWLAVVGRGGVGWREGTTTLLTIFEARDGGLLPMAGYQVDVDRAGLNEAAVAR</sequence>
<proteinExistence type="predicted"/>
<gene>
    <name evidence="2" type="ORF">QWJ38_15510</name>
</gene>
<protein>
    <submittedName>
        <fullName evidence="2">Uncharacterized protein</fullName>
    </submittedName>
</protein>
<evidence type="ECO:0000313" key="2">
    <source>
        <dbReference type="EMBL" id="MDN3921700.1"/>
    </source>
</evidence>
<feature type="signal peptide" evidence="1">
    <location>
        <begin position="1"/>
        <end position="25"/>
    </location>
</feature>
<dbReference type="RefSeq" id="WP_290360015.1">
    <property type="nucleotide sequence ID" value="NZ_JAUHHC010000004.1"/>
</dbReference>
<keyword evidence="1" id="KW-0732">Signal</keyword>
<comment type="caution">
    <text evidence="2">The sequence shown here is derived from an EMBL/GenBank/DDBJ whole genome shotgun (WGS) entry which is preliminary data.</text>
</comment>
<evidence type="ECO:0000256" key="1">
    <source>
        <dbReference type="SAM" id="SignalP"/>
    </source>
</evidence>
<organism evidence="2 3">
    <name type="scientific">Roseateles violae</name>
    <dbReference type="NCBI Taxonomy" id="3058042"/>
    <lineage>
        <taxon>Bacteria</taxon>
        <taxon>Pseudomonadati</taxon>
        <taxon>Pseudomonadota</taxon>
        <taxon>Betaproteobacteria</taxon>
        <taxon>Burkholderiales</taxon>
        <taxon>Sphaerotilaceae</taxon>
        <taxon>Roseateles</taxon>
    </lineage>
</organism>
<keyword evidence="3" id="KW-1185">Reference proteome</keyword>
<accession>A0ABT8DTT2</accession>
<dbReference type="Proteomes" id="UP001228044">
    <property type="component" value="Unassembled WGS sequence"/>
</dbReference>
<evidence type="ECO:0000313" key="3">
    <source>
        <dbReference type="Proteomes" id="UP001228044"/>
    </source>
</evidence>
<reference evidence="2 3" key="1">
    <citation type="submission" date="2023-06" db="EMBL/GenBank/DDBJ databases">
        <title>Pelomonas sp. PFR6 16S ribosomal RNA gene Genome sequencing and assembly.</title>
        <authorList>
            <person name="Woo H."/>
        </authorList>
    </citation>
    <scope>NUCLEOTIDE SEQUENCE [LARGE SCALE GENOMIC DNA]</scope>
    <source>
        <strain evidence="2 3">PFR6</strain>
    </source>
</reference>
<feature type="chain" id="PRO_5047061135" evidence="1">
    <location>
        <begin position="26"/>
        <end position="348"/>
    </location>
</feature>